<dbReference type="EMBL" id="JACJID010000002">
    <property type="protein sequence ID" value="MBA8926626.1"/>
    <property type="molecule type" value="Genomic_DNA"/>
</dbReference>
<dbReference type="Gene3D" id="3.40.50.1820">
    <property type="entry name" value="alpha/beta hydrolase"/>
    <property type="match status" value="1"/>
</dbReference>
<feature type="domain" description="Peptidase S33 tripeptidyl aminopeptidase-like C-terminal" evidence="4">
    <location>
        <begin position="364"/>
        <end position="455"/>
    </location>
</feature>
<evidence type="ECO:0000313" key="6">
    <source>
        <dbReference type="Proteomes" id="UP000517916"/>
    </source>
</evidence>
<evidence type="ECO:0000256" key="1">
    <source>
        <dbReference type="ARBA" id="ARBA00010088"/>
    </source>
</evidence>
<feature type="domain" description="AB hydrolase-1" evidence="3">
    <location>
        <begin position="91"/>
        <end position="295"/>
    </location>
</feature>
<dbReference type="InterPro" id="IPR029058">
    <property type="entry name" value="AB_hydrolase_fold"/>
</dbReference>
<organism evidence="5 6">
    <name type="scientific">Kutzneria viridogrisea</name>
    <dbReference type="NCBI Taxonomy" id="47990"/>
    <lineage>
        <taxon>Bacteria</taxon>
        <taxon>Bacillati</taxon>
        <taxon>Actinomycetota</taxon>
        <taxon>Actinomycetes</taxon>
        <taxon>Pseudonocardiales</taxon>
        <taxon>Pseudonocardiaceae</taxon>
        <taxon>Kutzneria</taxon>
    </lineage>
</organism>
<keyword evidence="2" id="KW-0378">Hydrolase</keyword>
<name>A0ABR6BIA8_9PSEU</name>
<proteinExistence type="inferred from homology"/>
<dbReference type="Pfam" id="PF00561">
    <property type="entry name" value="Abhydrolase_1"/>
    <property type="match status" value="1"/>
</dbReference>
<sequence>MTATAATTLSWRECPGGGGVDGMECATLSVPLDWANPQGRQVTLMLGRLRADGPAPSVLVNYGGPGAPGTLMLRDRVASPGQQPFDRLRHRMNVVTWDPRGYGTGGLSTPALDWSCLSQGPMHGIPDLPADQAAFDRLVAESRAEEQACRKQDPELFDHMDTAANVRDMEAIRQALGEPQLNLYMGSYGGVYGQSYATRFPSRVRTMVLDGTGDHSGNFQRSQEELARDNQVRMRRFADWCNQNTSCALHGRATAQVWQEVLAQAPIPAPSVHATFNRWTLQQLLAGRLIRSGEQDWGRLATDIAAASRGDASGFAVSPEHPYPSIGYPVSECREWPRLHSYAELASTVARLDRIDPVSGAAGTMVPSLLTCVGWTGSVDNPPTPLPTGVPPLLGVGTWGDFPATERVTRRAPGSSTIRHDGPGHELYATGNACVIGEVDRYFLDRVLPVPGHAC</sequence>
<accession>A0ABR6BIA8</accession>
<dbReference type="PANTHER" id="PTHR43248">
    <property type="entry name" value="2-SUCCINYL-6-HYDROXY-2,4-CYCLOHEXADIENE-1-CARBOXYLATE SYNTHASE"/>
    <property type="match status" value="1"/>
</dbReference>
<dbReference type="Pfam" id="PF08386">
    <property type="entry name" value="Abhydrolase_4"/>
    <property type="match status" value="1"/>
</dbReference>
<comment type="similarity">
    <text evidence="1">Belongs to the peptidase S33 family.</text>
</comment>
<protein>
    <submittedName>
        <fullName evidence="5">Pimeloyl-ACP methyl ester carboxylesterase</fullName>
    </submittedName>
</protein>
<comment type="caution">
    <text evidence="5">The sequence shown here is derived from an EMBL/GenBank/DDBJ whole genome shotgun (WGS) entry which is preliminary data.</text>
</comment>
<gene>
    <name evidence="5" type="ORF">BC739_003825</name>
</gene>
<dbReference type="InterPro" id="IPR051601">
    <property type="entry name" value="Serine_prot/Carboxylest_S33"/>
</dbReference>
<dbReference type="RefSeq" id="WP_182837830.1">
    <property type="nucleotide sequence ID" value="NZ_BAAABQ010000009.1"/>
</dbReference>
<reference evidence="5 6" key="1">
    <citation type="submission" date="2020-08" db="EMBL/GenBank/DDBJ databases">
        <title>Genomic Encyclopedia of Archaeal and Bacterial Type Strains, Phase II (KMG-II): from individual species to whole genera.</title>
        <authorList>
            <person name="Goeker M."/>
        </authorList>
    </citation>
    <scope>NUCLEOTIDE SEQUENCE [LARGE SCALE GENOMIC DNA]</scope>
    <source>
        <strain evidence="5 6">DSM 43850</strain>
    </source>
</reference>
<dbReference type="PANTHER" id="PTHR43248:SF25">
    <property type="entry name" value="AB HYDROLASE-1 DOMAIN-CONTAINING PROTEIN-RELATED"/>
    <property type="match status" value="1"/>
</dbReference>
<evidence type="ECO:0000313" key="5">
    <source>
        <dbReference type="EMBL" id="MBA8926626.1"/>
    </source>
</evidence>
<dbReference type="InterPro" id="IPR013595">
    <property type="entry name" value="Pept_S33_TAP-like_C"/>
</dbReference>
<dbReference type="InterPro" id="IPR000073">
    <property type="entry name" value="AB_hydrolase_1"/>
</dbReference>
<evidence type="ECO:0000259" key="3">
    <source>
        <dbReference type="Pfam" id="PF00561"/>
    </source>
</evidence>
<evidence type="ECO:0000259" key="4">
    <source>
        <dbReference type="Pfam" id="PF08386"/>
    </source>
</evidence>
<dbReference type="SUPFAM" id="SSF53474">
    <property type="entry name" value="alpha/beta-Hydrolases"/>
    <property type="match status" value="2"/>
</dbReference>
<keyword evidence="6" id="KW-1185">Reference proteome</keyword>
<evidence type="ECO:0000256" key="2">
    <source>
        <dbReference type="ARBA" id="ARBA00022801"/>
    </source>
</evidence>
<dbReference type="Proteomes" id="UP000517916">
    <property type="component" value="Unassembled WGS sequence"/>
</dbReference>